<dbReference type="Proteomes" id="UP000275846">
    <property type="component" value="Unassembled WGS sequence"/>
</dbReference>
<reference evidence="4" key="1">
    <citation type="submission" date="2016-06" db="UniProtKB">
        <authorList>
            <consortium name="WormBaseParasite"/>
        </authorList>
    </citation>
    <scope>IDENTIFICATION</scope>
</reference>
<reference evidence="2 3" key="2">
    <citation type="submission" date="2018-11" db="EMBL/GenBank/DDBJ databases">
        <authorList>
            <consortium name="Pathogen Informatics"/>
        </authorList>
    </citation>
    <scope>NUCLEOTIDE SEQUENCE [LARGE SCALE GENOMIC DNA]</scope>
    <source>
        <strain evidence="2 3">NST_G2</strain>
    </source>
</reference>
<protein>
    <submittedName>
        <fullName evidence="2 4">Uncharacterized protein</fullName>
    </submittedName>
</protein>
<feature type="region of interest" description="Disordered" evidence="1">
    <location>
        <begin position="344"/>
        <end position="363"/>
    </location>
</feature>
<feature type="compositionally biased region" description="Low complexity" evidence="1">
    <location>
        <begin position="274"/>
        <end position="297"/>
    </location>
</feature>
<evidence type="ECO:0000313" key="2">
    <source>
        <dbReference type="EMBL" id="VDL97085.1"/>
    </source>
</evidence>
<proteinExistence type="predicted"/>
<evidence type="ECO:0000256" key="1">
    <source>
        <dbReference type="SAM" id="MobiDB-lite"/>
    </source>
</evidence>
<dbReference type="OrthoDB" id="425681at2759"/>
<evidence type="ECO:0000313" key="3">
    <source>
        <dbReference type="Proteomes" id="UP000275846"/>
    </source>
</evidence>
<evidence type="ECO:0000313" key="4">
    <source>
        <dbReference type="WBParaSite" id="SSLN_0001111401-mRNA-1"/>
    </source>
</evidence>
<dbReference type="EMBL" id="UYSU01036034">
    <property type="protein sequence ID" value="VDL97085.1"/>
    <property type="molecule type" value="Genomic_DNA"/>
</dbReference>
<keyword evidence="3" id="KW-1185">Reference proteome</keyword>
<dbReference type="AlphaFoldDB" id="A0A183T2K0"/>
<name>A0A183T2K0_SCHSO</name>
<sequence>MELYGVLAKIFAMSKAYYRSITSQILAHKKSTNHSISDLVFDNVVSRRLFCLIAPDYILRRILQGSDGVEVAPGRRLTDLDYVDEFDLLAPRFGDLRSLILRNRWCQLRDKVQSTTLDILSRTHHQHHDCFDDKNAAISNLLIEKNRLHKAYVDRPTNANKKAFYRKTEVLERTGLPSIYVLSRKLQLHYSGHLERMDNERLPNQLFYGYVATGYRRQGCQERRYKGILKTSLKQLQVNPANWEDIAWNRPALRRSENRISNLPTQPHDRRQSQMRSSTRMAPSDASRSASAPPSMSINHPNGAPDLPSPSFNNTSTSTAAATAPAPTTKTNKHDAPLYINPTSVDTRDVDSVSPVHTATAPSPHASAWSVIGESVARRLPNRYQEHYDTTAAPIRTAQTVRAHSLTTWAKCVSIKTYGRSPPAIPHDHISRN</sequence>
<organism evidence="4">
    <name type="scientific">Schistocephalus solidus</name>
    <name type="common">Tapeworm</name>
    <dbReference type="NCBI Taxonomy" id="70667"/>
    <lineage>
        <taxon>Eukaryota</taxon>
        <taxon>Metazoa</taxon>
        <taxon>Spiralia</taxon>
        <taxon>Lophotrochozoa</taxon>
        <taxon>Platyhelminthes</taxon>
        <taxon>Cestoda</taxon>
        <taxon>Eucestoda</taxon>
        <taxon>Diphyllobothriidea</taxon>
        <taxon>Diphyllobothriidae</taxon>
        <taxon>Schistocephalus</taxon>
    </lineage>
</organism>
<dbReference type="WBParaSite" id="SSLN_0001111401-mRNA-1">
    <property type="protein sequence ID" value="SSLN_0001111401-mRNA-1"/>
    <property type="gene ID" value="SSLN_0001111401"/>
</dbReference>
<feature type="region of interest" description="Disordered" evidence="1">
    <location>
        <begin position="257"/>
        <end position="338"/>
    </location>
</feature>
<gene>
    <name evidence="2" type="ORF">SSLN_LOCUS10700</name>
</gene>
<feature type="compositionally biased region" description="Low complexity" evidence="1">
    <location>
        <begin position="309"/>
        <end position="330"/>
    </location>
</feature>
<accession>A0A183T2K0</accession>